<proteinExistence type="predicted"/>
<name>A0A517ZS62_9PLAN</name>
<evidence type="ECO:0000256" key="1">
    <source>
        <dbReference type="SAM" id="Phobius"/>
    </source>
</evidence>
<keyword evidence="1" id="KW-0472">Membrane</keyword>
<dbReference type="KEGG" id="sdyn:Mal52_38110"/>
<protein>
    <submittedName>
        <fullName evidence="2">Uncharacterized protein</fullName>
    </submittedName>
</protein>
<feature type="transmembrane region" description="Helical" evidence="1">
    <location>
        <begin position="40"/>
        <end position="61"/>
    </location>
</feature>
<evidence type="ECO:0000313" key="3">
    <source>
        <dbReference type="Proteomes" id="UP000319383"/>
    </source>
</evidence>
<gene>
    <name evidence="2" type="ORF">Mal52_38110</name>
</gene>
<feature type="transmembrane region" description="Helical" evidence="1">
    <location>
        <begin position="67"/>
        <end position="88"/>
    </location>
</feature>
<dbReference type="EMBL" id="CP036276">
    <property type="protein sequence ID" value="QDU45318.1"/>
    <property type="molecule type" value="Genomic_DNA"/>
</dbReference>
<sequence length="363" mass="40581">MTTSSDSPAVTPPGRTRIVFTQPDETTILFRLPGAGQRSLFLLSFSLQWLGIIAFTCFKINGIWQAWPFAIALCVMLVIGLCLLGYWFKKCFETVLVFLEPDRIVVRRNLFGWSRTKQLTLNASSRADLVSNDDGPDYRIEVQCVDGVVSFGESLTESDLNWMVDTINGFLGAEFDPEVSEQLALRAKILDREAPATVKVEEMPPNGLRLRLPTAATCGAKAGGIILGITLGMIPVFLGIEFNWWWPYYVVPAGVCLLMAVWVIRGTNIVELTELQLRQTSLFGPCRVTLSVPIAEIIGFEARLAAEQKKRVRIDDVENSDHNCVATLSTPKKEFFIWMANRQDAAYVAELLQRKLNSLRNNV</sequence>
<dbReference type="AlphaFoldDB" id="A0A517ZS62"/>
<dbReference type="Proteomes" id="UP000319383">
    <property type="component" value="Chromosome"/>
</dbReference>
<keyword evidence="1" id="KW-0812">Transmembrane</keyword>
<feature type="transmembrane region" description="Helical" evidence="1">
    <location>
        <begin position="218"/>
        <end position="240"/>
    </location>
</feature>
<keyword evidence="1" id="KW-1133">Transmembrane helix</keyword>
<evidence type="ECO:0000313" key="2">
    <source>
        <dbReference type="EMBL" id="QDU45318.1"/>
    </source>
</evidence>
<feature type="transmembrane region" description="Helical" evidence="1">
    <location>
        <begin position="246"/>
        <end position="264"/>
    </location>
</feature>
<accession>A0A517ZS62</accession>
<reference evidence="2 3" key="1">
    <citation type="submission" date="2019-02" db="EMBL/GenBank/DDBJ databases">
        <title>Deep-cultivation of Planctomycetes and their phenomic and genomic characterization uncovers novel biology.</title>
        <authorList>
            <person name="Wiegand S."/>
            <person name="Jogler M."/>
            <person name="Boedeker C."/>
            <person name="Pinto D."/>
            <person name="Vollmers J."/>
            <person name="Rivas-Marin E."/>
            <person name="Kohn T."/>
            <person name="Peeters S.H."/>
            <person name="Heuer A."/>
            <person name="Rast P."/>
            <person name="Oberbeckmann S."/>
            <person name="Bunk B."/>
            <person name="Jeske O."/>
            <person name="Meyerdierks A."/>
            <person name="Storesund J.E."/>
            <person name="Kallscheuer N."/>
            <person name="Luecker S."/>
            <person name="Lage O.M."/>
            <person name="Pohl T."/>
            <person name="Merkel B.J."/>
            <person name="Hornburger P."/>
            <person name="Mueller R.-W."/>
            <person name="Bruemmer F."/>
            <person name="Labrenz M."/>
            <person name="Spormann A.M."/>
            <person name="Op den Camp H."/>
            <person name="Overmann J."/>
            <person name="Amann R."/>
            <person name="Jetten M.S.M."/>
            <person name="Mascher T."/>
            <person name="Medema M.H."/>
            <person name="Devos D.P."/>
            <person name="Kaster A.-K."/>
            <person name="Ovreas L."/>
            <person name="Rohde M."/>
            <person name="Galperin M.Y."/>
            <person name="Jogler C."/>
        </authorList>
    </citation>
    <scope>NUCLEOTIDE SEQUENCE [LARGE SCALE GENOMIC DNA]</scope>
    <source>
        <strain evidence="2 3">Mal52</strain>
    </source>
</reference>
<keyword evidence="3" id="KW-1185">Reference proteome</keyword>
<organism evidence="2 3">
    <name type="scientific">Symmachiella dynata</name>
    <dbReference type="NCBI Taxonomy" id="2527995"/>
    <lineage>
        <taxon>Bacteria</taxon>
        <taxon>Pseudomonadati</taxon>
        <taxon>Planctomycetota</taxon>
        <taxon>Planctomycetia</taxon>
        <taxon>Planctomycetales</taxon>
        <taxon>Planctomycetaceae</taxon>
        <taxon>Symmachiella</taxon>
    </lineage>
</organism>